<reference evidence="2" key="2">
    <citation type="submission" date="2020-09" db="EMBL/GenBank/DDBJ databases">
        <authorList>
            <person name="Sun Q."/>
            <person name="Zhou Y."/>
        </authorList>
    </citation>
    <scope>NUCLEOTIDE SEQUENCE</scope>
    <source>
        <strain evidence="2">CGMCC 1.15966</strain>
    </source>
</reference>
<comment type="caution">
    <text evidence="2">The sequence shown here is derived from an EMBL/GenBank/DDBJ whole genome shotgun (WGS) entry which is preliminary data.</text>
</comment>
<keyword evidence="1" id="KW-1133">Transmembrane helix</keyword>
<protein>
    <submittedName>
        <fullName evidence="2">Uncharacterized protein</fullName>
    </submittedName>
</protein>
<feature type="transmembrane region" description="Helical" evidence="1">
    <location>
        <begin position="41"/>
        <end position="60"/>
    </location>
</feature>
<keyword evidence="1" id="KW-0812">Transmembrane</keyword>
<feature type="transmembrane region" description="Helical" evidence="1">
    <location>
        <begin position="123"/>
        <end position="140"/>
    </location>
</feature>
<dbReference type="RefSeq" id="WP_094256697.1">
    <property type="nucleotide sequence ID" value="NZ_BMKM01000003.1"/>
</dbReference>
<accession>A0A8H9KVK8</accession>
<organism evidence="2 3">
    <name type="scientific">Sphingobacterium cellulitidis</name>
    <dbReference type="NCBI Taxonomy" id="1768011"/>
    <lineage>
        <taxon>Bacteria</taxon>
        <taxon>Pseudomonadati</taxon>
        <taxon>Bacteroidota</taxon>
        <taxon>Sphingobacteriia</taxon>
        <taxon>Sphingobacteriales</taxon>
        <taxon>Sphingobacteriaceae</taxon>
        <taxon>Sphingobacterium</taxon>
    </lineage>
</organism>
<dbReference type="EMBL" id="BMKM01000003">
    <property type="protein sequence ID" value="GGE18938.1"/>
    <property type="molecule type" value="Genomic_DNA"/>
</dbReference>
<gene>
    <name evidence="2" type="ORF">GCM10011516_15790</name>
</gene>
<feature type="transmembrane region" description="Helical" evidence="1">
    <location>
        <begin position="152"/>
        <end position="169"/>
    </location>
</feature>
<name>A0A8H9KVK8_9SPHI</name>
<keyword evidence="1" id="KW-0472">Membrane</keyword>
<dbReference type="Proteomes" id="UP000614460">
    <property type="component" value="Unassembled WGS sequence"/>
</dbReference>
<keyword evidence="3" id="KW-1185">Reference proteome</keyword>
<evidence type="ECO:0000313" key="3">
    <source>
        <dbReference type="Proteomes" id="UP000614460"/>
    </source>
</evidence>
<sequence length="196" mass="23068">MENKEINLSKLWKQQTSISPDLEDLKQRLSKYKKENLRKRITSNIALGLTIVVILGIWILYDAETIFPMLGMSLIIIAIGISLIKFNQFYSSFKDLNKNLENKEYLKSLLEIQKKQKVIQTSFMNIYFSLLTLGLVFYLYEFTLRMDKVMAIVAYGLTLGWIVFVWFYLKPKMVKKQNLKLEQYINSIQNIINSED</sequence>
<reference evidence="2" key="1">
    <citation type="journal article" date="2014" name="Int. J. Syst. Evol. Microbiol.">
        <title>Complete genome sequence of Corynebacterium casei LMG S-19264T (=DSM 44701T), isolated from a smear-ripened cheese.</title>
        <authorList>
            <consortium name="US DOE Joint Genome Institute (JGI-PGF)"/>
            <person name="Walter F."/>
            <person name="Albersmeier A."/>
            <person name="Kalinowski J."/>
            <person name="Ruckert C."/>
        </authorList>
    </citation>
    <scope>NUCLEOTIDE SEQUENCE</scope>
    <source>
        <strain evidence="2">CGMCC 1.15966</strain>
    </source>
</reference>
<evidence type="ECO:0000256" key="1">
    <source>
        <dbReference type="SAM" id="Phobius"/>
    </source>
</evidence>
<dbReference type="AlphaFoldDB" id="A0A8H9KVK8"/>
<feature type="transmembrane region" description="Helical" evidence="1">
    <location>
        <begin position="66"/>
        <end position="84"/>
    </location>
</feature>
<evidence type="ECO:0000313" key="2">
    <source>
        <dbReference type="EMBL" id="GGE18938.1"/>
    </source>
</evidence>
<proteinExistence type="predicted"/>